<keyword evidence="4" id="KW-1185">Reference proteome</keyword>
<feature type="region of interest" description="Disordered" evidence="1">
    <location>
        <begin position="838"/>
        <end position="877"/>
    </location>
</feature>
<evidence type="ECO:0000259" key="2">
    <source>
        <dbReference type="Pfam" id="PF13952"/>
    </source>
</evidence>
<evidence type="ECO:0000313" key="5">
    <source>
        <dbReference type="RefSeq" id="XP_056688370.1"/>
    </source>
</evidence>
<dbReference type="GeneID" id="130463300"/>
<accession>A0ABM3QYD5</accession>
<proteinExistence type="predicted"/>
<reference evidence="4" key="1">
    <citation type="journal article" date="2021" name="Nat. Commun.">
        <title>Genomic analyses provide insights into spinach domestication and the genetic basis of agronomic traits.</title>
        <authorList>
            <person name="Cai X."/>
            <person name="Sun X."/>
            <person name="Xu C."/>
            <person name="Sun H."/>
            <person name="Wang X."/>
            <person name="Ge C."/>
            <person name="Zhang Z."/>
            <person name="Wang Q."/>
            <person name="Fei Z."/>
            <person name="Jiao C."/>
            <person name="Wang Q."/>
        </authorList>
    </citation>
    <scope>NUCLEOTIDE SEQUENCE [LARGE SCALE GENOMIC DNA]</scope>
    <source>
        <strain evidence="4">cv. Varoflay</strain>
    </source>
</reference>
<dbReference type="InterPro" id="IPR025312">
    <property type="entry name" value="DUF4216"/>
</dbReference>
<name>A0ABM3QYD5_SPIOL</name>
<organism evidence="4 5">
    <name type="scientific">Spinacia oleracea</name>
    <name type="common">Spinach</name>
    <dbReference type="NCBI Taxonomy" id="3562"/>
    <lineage>
        <taxon>Eukaryota</taxon>
        <taxon>Viridiplantae</taxon>
        <taxon>Streptophyta</taxon>
        <taxon>Embryophyta</taxon>
        <taxon>Tracheophyta</taxon>
        <taxon>Spermatophyta</taxon>
        <taxon>Magnoliopsida</taxon>
        <taxon>eudicotyledons</taxon>
        <taxon>Gunneridae</taxon>
        <taxon>Pentapetalae</taxon>
        <taxon>Caryophyllales</taxon>
        <taxon>Chenopodiaceae</taxon>
        <taxon>Chenopodioideae</taxon>
        <taxon>Anserineae</taxon>
        <taxon>Spinacia</taxon>
    </lineage>
</organism>
<gene>
    <name evidence="5" type="primary">LOC130463300</name>
</gene>
<feature type="compositionally biased region" description="Polar residues" evidence="1">
    <location>
        <begin position="841"/>
        <end position="851"/>
    </location>
</feature>
<evidence type="ECO:0000256" key="1">
    <source>
        <dbReference type="SAM" id="MobiDB-lite"/>
    </source>
</evidence>
<dbReference type="RefSeq" id="XP_056688370.1">
    <property type="nucleotide sequence ID" value="XM_056832392.1"/>
</dbReference>
<dbReference type="Pfam" id="PF13952">
    <property type="entry name" value="DUF4216"/>
    <property type="match status" value="1"/>
</dbReference>
<sequence>MWYLPVVPRLKRLFANAKDAEKLTWHADGRNKDGILRHAADSPQWKHIDTTFPNFSRETRNLRLGLCTDEINPFGNMSSQHSTWPVLLVNYNLPPWLCMKRKYIMLSILISGPKQPGNDIDVYLAPLIEDLKKLWDKRERVYDEYRKETFTLRAMIFCTINDFPAYGNLSGHVVKKVVYPFQRVFLPRNHPYRRIRKAFNGEPEHRSPPKPLTGKQVYERVKDINCVFGKPYKSLGDKLCYKKRSAFWILPYWEHLSVRHCIDVMHVEKNVFDSLIGTLLNMPGKTKDGEKARNDMVKMGIRLELKPTKKGKRYYLPPACYTLSKKEKKVLCESLHNVKVPSGYSSNIRNLVSLKDLKLVGLKSHDCHTLMQEILPIAIRSILPKQVRQAIIRLCLFFKAICSRVLDPGKLDSLQSQLIVTLCQLEMYFPPSFFDIMVHLVREVKLCGPVYLRYIYPFERNMGDLKGYVRNRSRPKGSIVEGYLTDEVLRYYIEHLEEFETLGLPKPRHNKERVQGIGTVGRKVLNLSREIVDQAYLYILQQVDEVQPYLADHMNLIRQEYHGRGENFLRDEHNPSFIRWFQEKVDRYLKQTPNDVSEDITWLAFGPDANVVSYEGYDINGYCFNTKRRDASSTTQNSGVSLVASTLHFSSAKDNNPQHAKMNYYGMIEDIFELDFVQFRVPVFKCNLVDIGKGVNIDDMGYTVVNFNKPGHCDEPFIMASQAKQVFYMIDPADTSKSVVIQGKKHGVAVADLVPNEDEYDQVDEIPVFSMLQNTPVQVDDSTDHHLRGDHNEGVWWCLLLCLGDLIGCKAPLLFLFGAVDVLIHARTGNKRERFVGMASENDNGSPANNENPKKSSQKTTRGPSTPKYIIEKDDGPFPLQLNENNILCDRRVQE</sequence>
<protein>
    <recommendedName>
        <fullName evidence="6">DUF4218 domain-containing protein</fullName>
    </recommendedName>
</protein>
<reference evidence="5" key="2">
    <citation type="submission" date="2025-08" db="UniProtKB">
        <authorList>
            <consortium name="RefSeq"/>
        </authorList>
    </citation>
    <scope>IDENTIFICATION</scope>
    <source>
        <tissue evidence="5">Leaf</tissue>
    </source>
</reference>
<dbReference type="Pfam" id="PF02992">
    <property type="entry name" value="Transposase_21"/>
    <property type="match status" value="1"/>
</dbReference>
<dbReference type="InterPro" id="IPR004242">
    <property type="entry name" value="Transposase_21"/>
</dbReference>
<evidence type="ECO:0000313" key="4">
    <source>
        <dbReference type="Proteomes" id="UP000813463"/>
    </source>
</evidence>
<dbReference type="PANTHER" id="PTHR48258:SF9">
    <property type="entry name" value="OS01G0348150 PROTEIN"/>
    <property type="match status" value="1"/>
</dbReference>
<evidence type="ECO:0008006" key="6">
    <source>
        <dbReference type="Google" id="ProtNLM"/>
    </source>
</evidence>
<dbReference type="PANTHER" id="PTHR48258">
    <property type="entry name" value="DUF4218 DOMAIN-CONTAINING PROTEIN-RELATED"/>
    <property type="match status" value="1"/>
</dbReference>
<dbReference type="Proteomes" id="UP000813463">
    <property type="component" value="Chromosome 1"/>
</dbReference>
<dbReference type="InterPro" id="IPR025452">
    <property type="entry name" value="DUF4218"/>
</dbReference>
<dbReference type="Pfam" id="PF13960">
    <property type="entry name" value="DUF4218"/>
    <property type="match status" value="1"/>
</dbReference>
<feature type="domain" description="DUF4216" evidence="2">
    <location>
        <begin position="673"/>
        <end position="736"/>
    </location>
</feature>
<feature type="domain" description="DUF4218" evidence="3">
    <location>
        <begin position="401"/>
        <end position="502"/>
    </location>
</feature>
<evidence type="ECO:0000259" key="3">
    <source>
        <dbReference type="Pfam" id="PF13960"/>
    </source>
</evidence>